<dbReference type="PRINTS" id="PR01846">
    <property type="entry name" value="TRHRFAMILY"/>
</dbReference>
<evidence type="ECO:0000313" key="13">
    <source>
        <dbReference type="Proteomes" id="UP001642540"/>
    </source>
</evidence>
<dbReference type="Gene3D" id="1.20.1070.10">
    <property type="entry name" value="Rhodopsin 7-helix transmembrane proteins"/>
    <property type="match status" value="1"/>
</dbReference>
<feature type="domain" description="G-protein coupled receptors family 1 profile" evidence="11">
    <location>
        <begin position="140"/>
        <end position="410"/>
    </location>
</feature>
<feature type="transmembrane region" description="Helical" evidence="10">
    <location>
        <begin position="390"/>
        <end position="410"/>
    </location>
</feature>
<feature type="transmembrane region" description="Helical" evidence="10">
    <location>
        <begin position="354"/>
        <end position="370"/>
    </location>
</feature>
<comment type="similarity">
    <text evidence="3 9">Belongs to the G-protein coupled receptor 1 family.</text>
</comment>
<evidence type="ECO:0000313" key="12">
    <source>
        <dbReference type="EMBL" id="CAL8101579.1"/>
    </source>
</evidence>
<evidence type="ECO:0000256" key="9">
    <source>
        <dbReference type="RuleBase" id="RU000688"/>
    </source>
</evidence>
<comment type="function">
    <text evidence="1">Receptor for thyrotropin-releasing hormone (TRH). Upon ligand binding, this G-protein-coupled receptor triggers activation of the phosphatidylinositol (IP3)-calcium-protein kinase C (PKC) pathway.</text>
</comment>
<evidence type="ECO:0000256" key="5">
    <source>
        <dbReference type="ARBA" id="ARBA00022692"/>
    </source>
</evidence>
<evidence type="ECO:0000256" key="8">
    <source>
        <dbReference type="ARBA" id="ARBA00032251"/>
    </source>
</evidence>
<sequence length="514" mass="56996">MHPLCNGSDLAGLREWASSTLHQFASLSDVHQQHVLESLLLPNDPNLVSYPEMGAQGGNFDGDNSSSDAAAALRNNSSIITNSGVNSSMGAINCSDPASLLEAFNLTFPEEYEDPVYYSLSYRMIGTFFQGLIFLVGVLGNILVVFVVARTKSMHSPTNCYLVSLAIADCIVLIAAVPQEIVHYYLVGSRWIWGDVGCALLIFFQNLGINASSLSLAAFTVERYIAICKPFLAQTVCTVNRAKRIIGGVWIFAFIYCFPWLFLTSTFQIYYKGYSDVQTCEHKLSREQYLGYYFTDIIVFYLIPLLLSVVLYSQIARILYKSQSSKSSGCGGSSSGNGNLTTDLSKPNAARVQVVKMLVMVVVIFAILWLPYRGMLVYNSLAKEKFMDLWYLMLCKTCVYINSAINPILYNAMSVKFRRAFGRTLSCGKNRDSCDRWPYCRSQPTYTTVSTALPSTSTLTLVTPPLRTPRASARYGNAQTIITSTPNKSTLTSFELVVEPADRIRSSPEEITEL</sequence>
<reference evidence="12 13" key="1">
    <citation type="submission" date="2024-08" db="EMBL/GenBank/DDBJ databases">
        <authorList>
            <person name="Cucini C."/>
            <person name="Frati F."/>
        </authorList>
    </citation>
    <scope>NUCLEOTIDE SEQUENCE [LARGE SCALE GENOMIC DNA]</scope>
</reference>
<dbReference type="InterPro" id="IPR000276">
    <property type="entry name" value="GPCR_Rhodpsn"/>
</dbReference>
<accession>A0ABP1QGR7</accession>
<dbReference type="CDD" id="cd14995">
    <property type="entry name" value="7tmA_TRH-R"/>
    <property type="match status" value="1"/>
</dbReference>
<evidence type="ECO:0000259" key="11">
    <source>
        <dbReference type="PROSITE" id="PS50262"/>
    </source>
</evidence>
<evidence type="ECO:0000256" key="3">
    <source>
        <dbReference type="ARBA" id="ARBA00010663"/>
    </source>
</evidence>
<proteinExistence type="inferred from homology"/>
<keyword evidence="7 10" id="KW-0472">Membrane</keyword>
<keyword evidence="9" id="KW-0807">Transducer</keyword>
<gene>
    <name evidence="12" type="ORF">ODALV1_LOCUS10887</name>
</gene>
<protein>
    <recommendedName>
        <fullName evidence="4">Thyrotropin-releasing hormone receptor</fullName>
    </recommendedName>
    <alternativeName>
        <fullName evidence="8">Thyroliberin receptor</fullName>
    </alternativeName>
</protein>
<comment type="caution">
    <text evidence="12">The sequence shown here is derived from an EMBL/GenBank/DDBJ whole genome shotgun (WGS) entry which is preliminary data.</text>
</comment>
<name>A0ABP1QGR7_9HEXA</name>
<dbReference type="PANTHER" id="PTHR46061:SF3">
    <property type="entry name" value="THYROTROPIN-RELEASING HORMONE RECEPTOR"/>
    <property type="match status" value="1"/>
</dbReference>
<dbReference type="InterPro" id="IPR017452">
    <property type="entry name" value="GPCR_Rhodpsn_7TM"/>
</dbReference>
<dbReference type="InterPro" id="IPR002120">
    <property type="entry name" value="TRH_rcpt_1"/>
</dbReference>
<comment type="subcellular location">
    <subcellularLocation>
        <location evidence="2">Membrane</location>
    </subcellularLocation>
</comment>
<dbReference type="Proteomes" id="UP001642540">
    <property type="component" value="Unassembled WGS sequence"/>
</dbReference>
<evidence type="ECO:0000256" key="2">
    <source>
        <dbReference type="ARBA" id="ARBA00004370"/>
    </source>
</evidence>
<keyword evidence="9" id="KW-0297">G-protein coupled receptor</keyword>
<dbReference type="PRINTS" id="PR00751">
    <property type="entry name" value="THYROLIBRINR"/>
</dbReference>
<dbReference type="PRINTS" id="PR00237">
    <property type="entry name" value="GPCRRHODOPSN"/>
</dbReference>
<evidence type="ECO:0000256" key="4">
    <source>
        <dbReference type="ARBA" id="ARBA00018873"/>
    </source>
</evidence>
<keyword evidence="6 10" id="KW-1133">Transmembrane helix</keyword>
<evidence type="ECO:0000256" key="1">
    <source>
        <dbReference type="ARBA" id="ARBA00004100"/>
    </source>
</evidence>
<dbReference type="PANTHER" id="PTHR46061">
    <property type="entry name" value="THYROTROPIN-RELEASING HORMONE RECEPTOR"/>
    <property type="match status" value="1"/>
</dbReference>
<evidence type="ECO:0000256" key="7">
    <source>
        <dbReference type="ARBA" id="ARBA00023136"/>
    </source>
</evidence>
<dbReference type="SUPFAM" id="SSF81321">
    <property type="entry name" value="Family A G protein-coupled receptor-like"/>
    <property type="match status" value="1"/>
</dbReference>
<dbReference type="Pfam" id="PF00001">
    <property type="entry name" value="7tm_1"/>
    <property type="match status" value="1"/>
</dbReference>
<dbReference type="PROSITE" id="PS50262">
    <property type="entry name" value="G_PROTEIN_RECEP_F1_2"/>
    <property type="match status" value="1"/>
</dbReference>
<feature type="transmembrane region" description="Helical" evidence="10">
    <location>
        <begin position="128"/>
        <end position="148"/>
    </location>
</feature>
<dbReference type="PROSITE" id="PS00237">
    <property type="entry name" value="G_PROTEIN_RECEP_F1_1"/>
    <property type="match status" value="1"/>
</dbReference>
<organism evidence="12 13">
    <name type="scientific">Orchesella dallaii</name>
    <dbReference type="NCBI Taxonomy" id="48710"/>
    <lineage>
        <taxon>Eukaryota</taxon>
        <taxon>Metazoa</taxon>
        <taxon>Ecdysozoa</taxon>
        <taxon>Arthropoda</taxon>
        <taxon>Hexapoda</taxon>
        <taxon>Collembola</taxon>
        <taxon>Entomobryomorpha</taxon>
        <taxon>Entomobryoidea</taxon>
        <taxon>Orchesellidae</taxon>
        <taxon>Orchesellinae</taxon>
        <taxon>Orchesella</taxon>
    </lineage>
</organism>
<feature type="transmembrane region" description="Helical" evidence="10">
    <location>
        <begin position="291"/>
        <end position="312"/>
    </location>
</feature>
<dbReference type="EMBL" id="CAXLJM020000033">
    <property type="protein sequence ID" value="CAL8101579.1"/>
    <property type="molecule type" value="Genomic_DNA"/>
</dbReference>
<feature type="transmembrane region" description="Helical" evidence="10">
    <location>
        <begin position="249"/>
        <end position="271"/>
    </location>
</feature>
<keyword evidence="9" id="KW-0675">Receptor</keyword>
<evidence type="ECO:0000256" key="10">
    <source>
        <dbReference type="SAM" id="Phobius"/>
    </source>
</evidence>
<evidence type="ECO:0000256" key="6">
    <source>
        <dbReference type="ARBA" id="ARBA00022989"/>
    </source>
</evidence>
<keyword evidence="13" id="KW-1185">Reference proteome</keyword>
<feature type="transmembrane region" description="Helical" evidence="10">
    <location>
        <begin position="160"/>
        <end position="178"/>
    </location>
</feature>
<keyword evidence="5 9" id="KW-0812">Transmembrane</keyword>